<comment type="caution">
    <text evidence="1">The sequence shown here is derived from an EMBL/GenBank/DDBJ whole genome shotgun (WGS) entry which is preliminary data.</text>
</comment>
<dbReference type="STRING" id="1230453.C453_01005"/>
<reference evidence="1 2" key="1">
    <citation type="journal article" date="2014" name="PLoS Genet.">
        <title>Phylogenetically driven sequencing of extremely halophilic archaea reveals strategies for static and dynamic osmo-response.</title>
        <authorList>
            <person name="Becker E.A."/>
            <person name="Seitzer P.M."/>
            <person name="Tritt A."/>
            <person name="Larsen D."/>
            <person name="Krusor M."/>
            <person name="Yao A.I."/>
            <person name="Wu D."/>
            <person name="Madern D."/>
            <person name="Eisen J.A."/>
            <person name="Darling A.E."/>
            <person name="Facciotti M.T."/>
        </authorList>
    </citation>
    <scope>NUCLEOTIDE SEQUENCE [LARGE SCALE GENOMIC DNA]</scope>
    <source>
        <strain evidence="1 2">ATCC BAA-1513</strain>
    </source>
</reference>
<sequence>MEEDQLSKPEVLPSIKTLSIEYTGQTGDQHRVTYTTDESSTTQRTEYILEEGRWRELGFEEIGLFGLNLELSRCSVRDGGT</sequence>
<organism evidence="1 2">
    <name type="scientific">Haloferax elongans ATCC BAA-1513</name>
    <dbReference type="NCBI Taxonomy" id="1230453"/>
    <lineage>
        <taxon>Archaea</taxon>
        <taxon>Methanobacteriati</taxon>
        <taxon>Methanobacteriota</taxon>
        <taxon>Stenosarchaea group</taxon>
        <taxon>Halobacteria</taxon>
        <taxon>Halobacteriales</taxon>
        <taxon>Haloferacaceae</taxon>
        <taxon>Haloferax</taxon>
    </lineage>
</organism>
<proteinExistence type="predicted"/>
<name>M0HYI7_HALEO</name>
<keyword evidence="2" id="KW-1185">Reference proteome</keyword>
<accession>M0HYI7</accession>
<dbReference type="EMBL" id="AOLK01000005">
    <property type="protein sequence ID" value="ELZ88798.1"/>
    <property type="molecule type" value="Genomic_DNA"/>
</dbReference>
<dbReference type="Proteomes" id="UP000011612">
    <property type="component" value="Unassembled WGS sequence"/>
</dbReference>
<evidence type="ECO:0000313" key="1">
    <source>
        <dbReference type="EMBL" id="ELZ88798.1"/>
    </source>
</evidence>
<dbReference type="AlphaFoldDB" id="M0HYI7"/>
<evidence type="ECO:0000313" key="2">
    <source>
        <dbReference type="Proteomes" id="UP000011612"/>
    </source>
</evidence>
<gene>
    <name evidence="1" type="ORF">C453_01005</name>
</gene>
<protein>
    <submittedName>
        <fullName evidence="1">Uncharacterized protein</fullName>
    </submittedName>
</protein>